<dbReference type="Proteomes" id="UP000812013">
    <property type="component" value="Unassembled WGS sequence"/>
</dbReference>
<comment type="caution">
    <text evidence="1">The sequence shown here is derived from an EMBL/GenBank/DDBJ whole genome shotgun (WGS) entry which is preliminary data.</text>
</comment>
<keyword evidence="2" id="KW-1185">Reference proteome</keyword>
<proteinExistence type="predicted"/>
<reference evidence="1 2" key="1">
    <citation type="submission" date="2019-12" db="EMBL/GenBank/DDBJ databases">
        <title>Genome sequence of Streptomyces bambusae.</title>
        <authorList>
            <person name="Bansal K."/>
            <person name="Choksket S."/>
            <person name="Korpole S."/>
            <person name="Patil P.B."/>
        </authorList>
    </citation>
    <scope>NUCLEOTIDE SEQUENCE [LARGE SCALE GENOMIC DNA]</scope>
    <source>
        <strain evidence="1 2">SK60</strain>
    </source>
</reference>
<evidence type="ECO:0000313" key="1">
    <source>
        <dbReference type="EMBL" id="MBW5483743.1"/>
    </source>
</evidence>
<evidence type="ECO:0000313" key="2">
    <source>
        <dbReference type="Proteomes" id="UP000812013"/>
    </source>
</evidence>
<protein>
    <submittedName>
        <fullName evidence="1">Uncharacterized protein</fullName>
    </submittedName>
</protein>
<name>A0ABS6Z7K3_9ACTN</name>
<gene>
    <name evidence="1" type="ORF">GPJ59_18080</name>
</gene>
<organism evidence="1 2">
    <name type="scientific">Streptomyces bambusae</name>
    <dbReference type="NCBI Taxonomy" id="1550616"/>
    <lineage>
        <taxon>Bacteria</taxon>
        <taxon>Bacillati</taxon>
        <taxon>Actinomycetota</taxon>
        <taxon>Actinomycetes</taxon>
        <taxon>Kitasatosporales</taxon>
        <taxon>Streptomycetaceae</taxon>
        <taxon>Streptomyces</taxon>
    </lineage>
</organism>
<dbReference type="EMBL" id="WTFF01000120">
    <property type="protein sequence ID" value="MBW5483743.1"/>
    <property type="molecule type" value="Genomic_DNA"/>
</dbReference>
<accession>A0ABS6Z7K3</accession>
<sequence length="62" mass="6433">MAGNEPSAADYVDAAQEMADTGHPLLAKLLAEEAANRTPDPTAAADILRQFGGRVLPANGDR</sequence>
<dbReference type="RefSeq" id="WP_219668223.1">
    <property type="nucleotide sequence ID" value="NZ_WTFF01000120.1"/>
</dbReference>